<dbReference type="SMART" id="SM01142">
    <property type="entry name" value="DSHCT"/>
    <property type="match status" value="1"/>
</dbReference>
<keyword evidence="7" id="KW-0694">RNA-binding</keyword>
<keyword evidence="12" id="KW-1185">Reference proteome</keyword>
<dbReference type="RefSeq" id="XP_002177837.1">
    <property type="nucleotide sequence ID" value="XM_002177801.1"/>
</dbReference>
<reference evidence="11 12" key="1">
    <citation type="journal article" date="2008" name="Nature">
        <title>The Phaeodactylum genome reveals the evolutionary history of diatom genomes.</title>
        <authorList>
            <person name="Bowler C."/>
            <person name="Allen A.E."/>
            <person name="Badger J.H."/>
            <person name="Grimwood J."/>
            <person name="Jabbari K."/>
            <person name="Kuo A."/>
            <person name="Maheswari U."/>
            <person name="Martens C."/>
            <person name="Maumus F."/>
            <person name="Otillar R.P."/>
            <person name="Rayko E."/>
            <person name="Salamov A."/>
            <person name="Vandepoele K."/>
            <person name="Beszteri B."/>
            <person name="Gruber A."/>
            <person name="Heijde M."/>
            <person name="Katinka M."/>
            <person name="Mock T."/>
            <person name="Valentin K."/>
            <person name="Verret F."/>
            <person name="Berges J.A."/>
            <person name="Brownlee C."/>
            <person name="Cadoret J.P."/>
            <person name="Chiovitti A."/>
            <person name="Choi C.J."/>
            <person name="Coesel S."/>
            <person name="De Martino A."/>
            <person name="Detter J.C."/>
            <person name="Durkin C."/>
            <person name="Falciatore A."/>
            <person name="Fournet J."/>
            <person name="Haruta M."/>
            <person name="Huysman M.J."/>
            <person name="Jenkins B.D."/>
            <person name="Jiroutova K."/>
            <person name="Jorgensen R.E."/>
            <person name="Joubert Y."/>
            <person name="Kaplan A."/>
            <person name="Kroger N."/>
            <person name="Kroth P.G."/>
            <person name="La Roche J."/>
            <person name="Lindquist E."/>
            <person name="Lommer M."/>
            <person name="Martin-Jezequel V."/>
            <person name="Lopez P.J."/>
            <person name="Lucas S."/>
            <person name="Mangogna M."/>
            <person name="McGinnis K."/>
            <person name="Medlin L.K."/>
            <person name="Montsant A."/>
            <person name="Oudot-Le Secq M.P."/>
            <person name="Napoli C."/>
            <person name="Obornik M."/>
            <person name="Parker M.S."/>
            <person name="Petit J.L."/>
            <person name="Porcel B.M."/>
            <person name="Poulsen N."/>
            <person name="Robison M."/>
            <person name="Rychlewski L."/>
            <person name="Rynearson T.A."/>
            <person name="Schmutz J."/>
            <person name="Shapiro H."/>
            <person name="Siaut M."/>
            <person name="Stanley M."/>
            <person name="Sussman M.R."/>
            <person name="Taylor A.R."/>
            <person name="Vardi A."/>
            <person name="von Dassow P."/>
            <person name="Vyverman W."/>
            <person name="Willis A."/>
            <person name="Wyrwicz L.S."/>
            <person name="Rokhsar D.S."/>
            <person name="Weissenbach J."/>
            <person name="Armbrust E.V."/>
            <person name="Green B.R."/>
            <person name="Van de Peer Y."/>
            <person name="Grigoriev I.V."/>
        </authorList>
    </citation>
    <scope>NUCLEOTIDE SEQUENCE [LARGE SCALE GENOMIC DNA]</scope>
    <source>
        <strain evidence="11 12">CCAP 1055/1</strain>
    </source>
</reference>
<dbReference type="GO" id="GO:0055087">
    <property type="term" value="C:Ski complex"/>
    <property type="evidence" value="ECO:0007669"/>
    <property type="project" value="TreeGrafter"/>
</dbReference>
<dbReference type="CDD" id="cd18795">
    <property type="entry name" value="SF2_C_Ski2"/>
    <property type="match status" value="1"/>
</dbReference>
<dbReference type="InterPro" id="IPR012961">
    <property type="entry name" value="Ski2/MTR4_C"/>
</dbReference>
<keyword evidence="4" id="KW-0378">Hydrolase</keyword>
<evidence type="ECO:0000313" key="12">
    <source>
        <dbReference type="Proteomes" id="UP000000759"/>
    </source>
</evidence>
<evidence type="ECO:0000256" key="1">
    <source>
        <dbReference type="ARBA" id="ARBA00004496"/>
    </source>
</evidence>
<dbReference type="PROSITE" id="PS51194">
    <property type="entry name" value="HELICASE_CTER"/>
    <property type="match status" value="1"/>
</dbReference>
<dbReference type="GO" id="GO:0070478">
    <property type="term" value="P:nuclear-transcribed mRNA catabolic process, 3'-5' exonucleolytic nonsense-mediated decay"/>
    <property type="evidence" value="ECO:0007669"/>
    <property type="project" value="TreeGrafter"/>
</dbReference>
<evidence type="ECO:0000313" key="11">
    <source>
        <dbReference type="EMBL" id="EEC50651.1"/>
    </source>
</evidence>
<evidence type="ECO:0000256" key="8">
    <source>
        <dbReference type="SAM" id="MobiDB-lite"/>
    </source>
</evidence>
<evidence type="ECO:0000256" key="5">
    <source>
        <dbReference type="ARBA" id="ARBA00022806"/>
    </source>
</evidence>
<dbReference type="Gene3D" id="3.40.50.300">
    <property type="entry name" value="P-loop containing nucleotide triphosphate hydrolases"/>
    <property type="match status" value="2"/>
</dbReference>
<dbReference type="eggNOG" id="KOG0947">
    <property type="taxonomic scope" value="Eukaryota"/>
</dbReference>
<dbReference type="InterPro" id="IPR016438">
    <property type="entry name" value="SKI2-like"/>
</dbReference>
<reference evidence="12" key="2">
    <citation type="submission" date="2008-08" db="EMBL/GenBank/DDBJ databases">
        <authorList>
            <consortium name="Diatom Consortium"/>
            <person name="Grigoriev I."/>
            <person name="Grimwood J."/>
            <person name="Kuo A."/>
            <person name="Otillar R.P."/>
            <person name="Salamov A."/>
            <person name="Detter J.C."/>
            <person name="Lindquist E."/>
            <person name="Shapiro H."/>
            <person name="Lucas S."/>
            <person name="Glavina del Rio T."/>
            <person name="Pitluck S."/>
            <person name="Rokhsar D."/>
            <person name="Bowler C."/>
        </authorList>
    </citation>
    <scope>GENOME REANNOTATION</scope>
    <source>
        <strain evidence="12">CCAP 1055/1</strain>
    </source>
</reference>
<dbReference type="GO" id="GO:0016787">
    <property type="term" value="F:hydrolase activity"/>
    <property type="evidence" value="ECO:0007669"/>
    <property type="project" value="UniProtKB-KW"/>
</dbReference>
<dbReference type="Proteomes" id="UP000000759">
    <property type="component" value="Chromosome 2"/>
</dbReference>
<dbReference type="SMART" id="SM00487">
    <property type="entry name" value="DEXDc"/>
    <property type="match status" value="1"/>
</dbReference>
<feature type="domain" description="Helicase ATP-binding" evidence="9">
    <location>
        <begin position="15"/>
        <end position="174"/>
    </location>
</feature>
<dbReference type="STRING" id="556484.B7FTF8"/>
<dbReference type="OrthoDB" id="64767at2759"/>
<dbReference type="InterPro" id="IPR001650">
    <property type="entry name" value="Helicase_C-like"/>
</dbReference>
<feature type="domain" description="Helicase C-terminal" evidence="10">
    <location>
        <begin position="235"/>
        <end position="435"/>
    </location>
</feature>
<dbReference type="Pfam" id="PF00270">
    <property type="entry name" value="DEAD"/>
    <property type="match status" value="1"/>
</dbReference>
<proteinExistence type="predicted"/>
<evidence type="ECO:0000259" key="9">
    <source>
        <dbReference type="PROSITE" id="PS51192"/>
    </source>
</evidence>
<dbReference type="GeneID" id="7197053"/>
<dbReference type="GO" id="GO:0003724">
    <property type="term" value="F:RNA helicase activity"/>
    <property type="evidence" value="ECO:0007669"/>
    <property type="project" value="InterPro"/>
</dbReference>
<dbReference type="SUPFAM" id="SSF52540">
    <property type="entry name" value="P-loop containing nucleoside triphosphate hydrolases"/>
    <property type="match status" value="1"/>
</dbReference>
<evidence type="ECO:0000259" key="10">
    <source>
        <dbReference type="PROSITE" id="PS51194"/>
    </source>
</evidence>
<dbReference type="Pfam" id="PF00271">
    <property type="entry name" value="Helicase_C"/>
    <property type="match status" value="1"/>
</dbReference>
<gene>
    <name evidence="11" type="ORF">PHATRDRAFT_33072</name>
</gene>
<keyword evidence="3" id="KW-0547">Nucleotide-binding</keyword>
<dbReference type="InterPro" id="IPR014001">
    <property type="entry name" value="Helicase_ATP-bd"/>
</dbReference>
<organism evidence="11 12">
    <name type="scientific">Phaeodactylum tricornutum (strain CCAP 1055/1)</name>
    <dbReference type="NCBI Taxonomy" id="556484"/>
    <lineage>
        <taxon>Eukaryota</taxon>
        <taxon>Sar</taxon>
        <taxon>Stramenopiles</taxon>
        <taxon>Ochrophyta</taxon>
        <taxon>Bacillariophyta</taxon>
        <taxon>Bacillariophyceae</taxon>
        <taxon>Bacillariophycidae</taxon>
        <taxon>Naviculales</taxon>
        <taxon>Phaeodactylaceae</taxon>
        <taxon>Phaeodactylum</taxon>
    </lineage>
</organism>
<dbReference type="PIRSF" id="PIRSF005198">
    <property type="entry name" value="Antiviral_helicase_SKI2"/>
    <property type="match status" value="1"/>
</dbReference>
<accession>B7FTF8</accession>
<dbReference type="KEGG" id="pti:PHATRDRAFT_33072"/>
<feature type="region of interest" description="Disordered" evidence="8">
    <location>
        <begin position="554"/>
        <end position="589"/>
    </location>
</feature>
<evidence type="ECO:0000256" key="7">
    <source>
        <dbReference type="ARBA" id="ARBA00022884"/>
    </source>
</evidence>
<protein>
    <submittedName>
        <fullName evidence="11">Uncharacterized protein</fullName>
    </submittedName>
</protein>
<evidence type="ECO:0000256" key="2">
    <source>
        <dbReference type="ARBA" id="ARBA00022490"/>
    </source>
</evidence>
<dbReference type="Pfam" id="PF08148">
    <property type="entry name" value="DSHCT"/>
    <property type="match status" value="1"/>
</dbReference>
<evidence type="ECO:0000256" key="6">
    <source>
        <dbReference type="ARBA" id="ARBA00022840"/>
    </source>
</evidence>
<dbReference type="InterPro" id="IPR050699">
    <property type="entry name" value="RNA-DNA_Helicase"/>
</dbReference>
<dbReference type="PaxDb" id="2850-Phatr33072"/>
<name>B7FTF8_PHATC</name>
<dbReference type="EMBL" id="CM000606">
    <property type="protein sequence ID" value="EEC50651.1"/>
    <property type="molecule type" value="Genomic_DNA"/>
</dbReference>
<sequence length="872" mass="97967">MTFPFILDGFQQQAVVRLERSESVFVAAHTSAGKTVVAEYAVALAKQRGTRCVYTSPIKALSNQKFRDFSLKFGAENIGLITGDLQVNADDSTCLIMTTEILRSMLYRGADLVRDIEFVVFDEVHYVNDTERGVVWEEVIIMLPSYVNLIFLSATTPNTLEFSDWIGRTKRKPVFVIKTDYRPVPLSFNLWAGLKLHTVMEGRDGFLERGFASAANALLPAMAWQAQGTKQNWMSLVRFLDRENMTPTVVFSFSKKKCEEISIMLQSLDLNTAKERGAVQGFTLQTVARLSKNDSNLPQVVMVCEMVQRGIGIHHGGLLPILKEMVEILFAKSLVKILFATETFAMGVNMPARSVVFNSVRKHDGKQFRQLEPGEITQMAGRAGRRGLDKVGTVIICCFGETPPPQPMLKQMLTGSSTRLNSRFRLTYNMILNLLRVEEMSVESMIKRSFSEFATQRALTTNDFPQLLTRGIRALENRIGSEDVEEYFSTCSEILSITERLLTNVRDTEAASFEGILQKGRIVLISACRELGAILLVSSQKCNVDTTSILREEHSSPAQATENPFAGMKTRGKKGASMDNKRGSGTAKADEEVEKVLDSLMEAERAELYLRDFLKRGDSVLRSRQLFGRLEAELDQMRNYEIHRHPSLESMYSTVERKESLRSKVNTLRHLLSNESLQLFPDFLQRKAVLRKLGYIDEKETVSIKGRVACETNTCEELIVTELVFEGLLNELDPEEIVAVLSALVFQEKGKETSLSVELPERLITIALNLGRIQKDVGLDIDPAEYSESSLNFGLVHVVYEWALGVPFKSICDLTDVQEGSIVRSITRLDELCREVRNCARVVGNPTLYRKLEAASMTIKRDIVFASSLYVS</sequence>
<dbReference type="InParanoid" id="B7FTF8"/>
<dbReference type="AlphaFoldDB" id="B7FTF8"/>
<keyword evidence="5" id="KW-0347">Helicase</keyword>
<evidence type="ECO:0000256" key="3">
    <source>
        <dbReference type="ARBA" id="ARBA00022741"/>
    </source>
</evidence>
<dbReference type="PANTHER" id="PTHR12131:SF1">
    <property type="entry name" value="ATP-DEPENDENT RNA HELICASE SUPV3L1, MITOCHONDRIAL-RELATED"/>
    <property type="match status" value="1"/>
</dbReference>
<dbReference type="SMART" id="SM00490">
    <property type="entry name" value="HELICc"/>
    <property type="match status" value="1"/>
</dbReference>
<dbReference type="GO" id="GO:0003723">
    <property type="term" value="F:RNA binding"/>
    <property type="evidence" value="ECO:0007669"/>
    <property type="project" value="UniProtKB-KW"/>
</dbReference>
<dbReference type="FunFam" id="1.10.3380.30:FF:000001">
    <property type="entry name" value="Ski2 ATP-dependent RNA helicase"/>
    <property type="match status" value="1"/>
</dbReference>
<evidence type="ECO:0000256" key="4">
    <source>
        <dbReference type="ARBA" id="ARBA00022801"/>
    </source>
</evidence>
<dbReference type="InterPro" id="IPR011545">
    <property type="entry name" value="DEAD/DEAH_box_helicase_dom"/>
</dbReference>
<dbReference type="InterPro" id="IPR027417">
    <property type="entry name" value="P-loop_NTPase"/>
</dbReference>
<keyword evidence="6" id="KW-0067">ATP-binding</keyword>
<dbReference type="PROSITE" id="PS51192">
    <property type="entry name" value="HELICASE_ATP_BIND_1"/>
    <property type="match status" value="1"/>
</dbReference>
<dbReference type="GO" id="GO:0005524">
    <property type="term" value="F:ATP binding"/>
    <property type="evidence" value="ECO:0007669"/>
    <property type="project" value="UniProtKB-KW"/>
</dbReference>
<dbReference type="FunFam" id="3.40.50.300:FF:000354">
    <property type="entry name" value="ATP-dependent RNA helicase SKI2"/>
    <property type="match status" value="1"/>
</dbReference>
<dbReference type="PANTHER" id="PTHR12131">
    <property type="entry name" value="ATP-DEPENDENT RNA AND DNA HELICASE"/>
    <property type="match status" value="1"/>
</dbReference>
<keyword evidence="2" id="KW-0963">Cytoplasm</keyword>
<comment type="subcellular location">
    <subcellularLocation>
        <location evidence="1">Cytoplasm</location>
    </subcellularLocation>
</comment>
<dbReference type="Gene3D" id="1.10.3380.30">
    <property type="match status" value="2"/>
</dbReference>